<feature type="region of interest" description="Disordered" evidence="1">
    <location>
        <begin position="220"/>
        <end position="240"/>
    </location>
</feature>
<feature type="compositionally biased region" description="Polar residues" evidence="1">
    <location>
        <begin position="121"/>
        <end position="130"/>
    </location>
</feature>
<dbReference type="EMBL" id="JARJCW010000122">
    <property type="protein sequence ID" value="KAJ7192260.1"/>
    <property type="molecule type" value="Genomic_DNA"/>
</dbReference>
<feature type="region of interest" description="Disordered" evidence="1">
    <location>
        <begin position="113"/>
        <end position="175"/>
    </location>
</feature>
<evidence type="ECO:0000256" key="1">
    <source>
        <dbReference type="SAM" id="MobiDB-lite"/>
    </source>
</evidence>
<comment type="caution">
    <text evidence="2">The sequence shown here is derived from an EMBL/GenBank/DDBJ whole genome shotgun (WGS) entry which is preliminary data.</text>
</comment>
<protein>
    <recommendedName>
        <fullName evidence="4">DUF659 domain-containing protein</fullName>
    </recommendedName>
</protein>
<feature type="compositionally biased region" description="Low complexity" evidence="1">
    <location>
        <begin position="226"/>
        <end position="240"/>
    </location>
</feature>
<dbReference type="InterPro" id="IPR012337">
    <property type="entry name" value="RNaseH-like_sf"/>
</dbReference>
<sequence>MVAYLEELNRLERYVKALPVSLPASELDIGQLEPSAAEVDDYGSTICALNRRLEISFGSRAMGPLELKFRGEYLIAVVTILRRVITGTEGENIIMIKWVDDLTNAAKAAIEKSGGALPRPTKSTARQQLLSVDKANEERREKAKKLTEQGDVGLPLEQLEDVTVPEKAGPGRGKKPNALLDSLVIKCRVIQSSDAQNHLDVEAQDDSDLEAQDNPDVKKITLGGYTSMPPTSASSSSAISSDGTAAKLKKQSDFFVAFEKKGVEKKQAALEQRQTRSNLLALNFICDTGIAVATVDNLTFRALLGHLDARHGLHVASTFSNNHIPFEAARITELTYDHLRTKDFLSLTFDGGNIRRPQACETVHVTETSSRGRIAHFVHGDESSGVSHTGEHLSNILDVVIIEIGPEHCGSICSDSTGNTTVARVNTNRKYPWIVILRDPCHHLANTVKDICSLNYFVKVIANFKGGIRYFSKSAYASTHLRAVRVTRDINRGLGKSGKTRFGTVYWSGYSFERCLPAIRELIQSNVVDARKESSPLYFLRSLTDSTRFTVELAQLNRVLEPIARAIKCLEGLDVTLADNSEGYPHELMADIRAIVNSRFAEMMEDDLGQVYFAHFYLDPDNINSPLLRRNQLNALADDVDAPMDDVSEPSRSDQDLHDSIPAYEKVGLCISRLLHGEFKRAAKYKLDIPEFRSYAKGVQVSKAVYRVEKIFSDPLDPPLPCTCLIG</sequence>
<dbReference type="Proteomes" id="UP001219525">
    <property type="component" value="Unassembled WGS sequence"/>
</dbReference>
<gene>
    <name evidence="2" type="ORF">GGX14DRAFT_578278</name>
</gene>
<reference evidence="2" key="1">
    <citation type="submission" date="2023-03" db="EMBL/GenBank/DDBJ databases">
        <title>Massive genome expansion in bonnet fungi (Mycena s.s.) driven by repeated elements and novel gene families across ecological guilds.</title>
        <authorList>
            <consortium name="Lawrence Berkeley National Laboratory"/>
            <person name="Harder C.B."/>
            <person name="Miyauchi S."/>
            <person name="Viragh M."/>
            <person name="Kuo A."/>
            <person name="Thoen E."/>
            <person name="Andreopoulos B."/>
            <person name="Lu D."/>
            <person name="Skrede I."/>
            <person name="Drula E."/>
            <person name="Henrissat B."/>
            <person name="Morin E."/>
            <person name="Kohler A."/>
            <person name="Barry K."/>
            <person name="LaButti K."/>
            <person name="Morin E."/>
            <person name="Salamov A."/>
            <person name="Lipzen A."/>
            <person name="Mereny Z."/>
            <person name="Hegedus B."/>
            <person name="Baldrian P."/>
            <person name="Stursova M."/>
            <person name="Weitz H."/>
            <person name="Taylor A."/>
            <person name="Grigoriev I.V."/>
            <person name="Nagy L.G."/>
            <person name="Martin F."/>
            <person name="Kauserud H."/>
        </authorList>
    </citation>
    <scope>NUCLEOTIDE SEQUENCE</scope>
    <source>
        <strain evidence="2">9144</strain>
    </source>
</reference>
<feature type="compositionally biased region" description="Basic and acidic residues" evidence="1">
    <location>
        <begin position="134"/>
        <end position="148"/>
    </location>
</feature>
<dbReference type="AlphaFoldDB" id="A0AAD6XY57"/>
<proteinExistence type="predicted"/>
<evidence type="ECO:0008006" key="4">
    <source>
        <dbReference type="Google" id="ProtNLM"/>
    </source>
</evidence>
<name>A0AAD6XY57_9AGAR</name>
<keyword evidence="3" id="KW-1185">Reference proteome</keyword>
<organism evidence="2 3">
    <name type="scientific">Mycena pura</name>
    <dbReference type="NCBI Taxonomy" id="153505"/>
    <lineage>
        <taxon>Eukaryota</taxon>
        <taxon>Fungi</taxon>
        <taxon>Dikarya</taxon>
        <taxon>Basidiomycota</taxon>
        <taxon>Agaricomycotina</taxon>
        <taxon>Agaricomycetes</taxon>
        <taxon>Agaricomycetidae</taxon>
        <taxon>Agaricales</taxon>
        <taxon>Marasmiineae</taxon>
        <taxon>Mycenaceae</taxon>
        <taxon>Mycena</taxon>
    </lineage>
</organism>
<accession>A0AAD6XY57</accession>
<evidence type="ECO:0000313" key="2">
    <source>
        <dbReference type="EMBL" id="KAJ7192260.1"/>
    </source>
</evidence>
<dbReference type="SUPFAM" id="SSF53098">
    <property type="entry name" value="Ribonuclease H-like"/>
    <property type="match status" value="1"/>
</dbReference>
<evidence type="ECO:0000313" key="3">
    <source>
        <dbReference type="Proteomes" id="UP001219525"/>
    </source>
</evidence>